<keyword evidence="8" id="KW-0479">Metal-binding</keyword>
<feature type="domain" description="GTP cyclohydrolase II" evidence="18">
    <location>
        <begin position="246"/>
        <end position="445"/>
    </location>
</feature>
<evidence type="ECO:0000313" key="19">
    <source>
        <dbReference type="EMBL" id="KAJ8612837.1"/>
    </source>
</evidence>
<dbReference type="Proteomes" id="UP001230188">
    <property type="component" value="Unassembled WGS sequence"/>
</dbReference>
<keyword evidence="15" id="KW-0456">Lyase</keyword>
<comment type="caution">
    <text evidence="19">The sequence shown here is derived from an EMBL/GenBank/DDBJ whole genome shotgun (WGS) entry which is preliminary data.</text>
</comment>
<evidence type="ECO:0000256" key="5">
    <source>
        <dbReference type="ARBA" id="ARBA00004904"/>
    </source>
</evidence>
<evidence type="ECO:0000256" key="10">
    <source>
        <dbReference type="ARBA" id="ARBA00022801"/>
    </source>
</evidence>
<keyword evidence="7" id="KW-0686">Riboflavin biosynthesis</keyword>
<comment type="similarity">
    <text evidence="6">In the N-terminal section; belongs to the DHBP synthase family.</text>
</comment>
<keyword evidence="9" id="KW-0547">Nucleotide-binding</keyword>
<dbReference type="AlphaFoldDB" id="A0AAD7UP51"/>
<evidence type="ECO:0000256" key="9">
    <source>
        <dbReference type="ARBA" id="ARBA00022741"/>
    </source>
</evidence>
<evidence type="ECO:0000256" key="3">
    <source>
        <dbReference type="ARBA" id="ARBA00001947"/>
    </source>
</evidence>
<dbReference type="CDD" id="cd00641">
    <property type="entry name" value="GTP_cyclohydro2"/>
    <property type="match status" value="1"/>
</dbReference>
<comment type="cofactor">
    <cofactor evidence="3">
        <name>Zn(2+)</name>
        <dbReference type="ChEBI" id="CHEBI:29105"/>
    </cofactor>
</comment>
<dbReference type="InterPro" id="IPR032677">
    <property type="entry name" value="GTP_cyclohydro_II"/>
</dbReference>
<evidence type="ECO:0000256" key="1">
    <source>
        <dbReference type="ARBA" id="ARBA00001936"/>
    </source>
</evidence>
<dbReference type="GO" id="GO:0005525">
    <property type="term" value="F:GTP binding"/>
    <property type="evidence" value="ECO:0007669"/>
    <property type="project" value="UniProtKB-KW"/>
</dbReference>
<dbReference type="SUPFAM" id="SSF55821">
    <property type="entry name" value="YrdC/RibB"/>
    <property type="match status" value="1"/>
</dbReference>
<comment type="cofactor">
    <cofactor evidence="1">
        <name>Mn(2+)</name>
        <dbReference type="ChEBI" id="CHEBI:29035"/>
    </cofactor>
</comment>
<evidence type="ECO:0000256" key="13">
    <source>
        <dbReference type="ARBA" id="ARBA00023134"/>
    </source>
</evidence>
<dbReference type="InterPro" id="IPR036144">
    <property type="entry name" value="RibA-like_sf"/>
</dbReference>
<evidence type="ECO:0000256" key="17">
    <source>
        <dbReference type="SAM" id="MobiDB-lite"/>
    </source>
</evidence>
<dbReference type="GO" id="GO:0009231">
    <property type="term" value="P:riboflavin biosynthetic process"/>
    <property type="evidence" value="ECO:0007669"/>
    <property type="project" value="UniProtKB-KW"/>
</dbReference>
<dbReference type="GO" id="GO:0005829">
    <property type="term" value="C:cytosol"/>
    <property type="evidence" value="ECO:0007669"/>
    <property type="project" value="TreeGrafter"/>
</dbReference>
<dbReference type="NCBIfam" id="TIGR00506">
    <property type="entry name" value="ribB"/>
    <property type="match status" value="1"/>
</dbReference>
<dbReference type="InterPro" id="IPR000926">
    <property type="entry name" value="RibA"/>
</dbReference>
<evidence type="ECO:0000256" key="8">
    <source>
        <dbReference type="ARBA" id="ARBA00022723"/>
    </source>
</evidence>
<dbReference type="HAMAP" id="MF_00180">
    <property type="entry name" value="RibB"/>
    <property type="match status" value="1"/>
</dbReference>
<dbReference type="PIRSF" id="PIRSF001259">
    <property type="entry name" value="RibA"/>
    <property type="match status" value="1"/>
</dbReference>
<organism evidence="19 20">
    <name type="scientific">Chrysophaeum taylorii</name>
    <dbReference type="NCBI Taxonomy" id="2483200"/>
    <lineage>
        <taxon>Eukaryota</taxon>
        <taxon>Sar</taxon>
        <taxon>Stramenopiles</taxon>
        <taxon>Ochrophyta</taxon>
        <taxon>Pelagophyceae</taxon>
        <taxon>Pelagomonadales</taxon>
        <taxon>Pelagomonadaceae</taxon>
        <taxon>Chrysophaeum</taxon>
    </lineage>
</organism>
<name>A0AAD7UP51_9STRA</name>
<comment type="catalytic activity">
    <reaction evidence="16">
        <text>GTP + 4 H2O = 2,5-diamino-6-hydroxy-4-(5-phosphoribosylamino)-pyrimidine + formate + 2 phosphate + 3 H(+)</text>
        <dbReference type="Rhea" id="RHEA:23704"/>
        <dbReference type="ChEBI" id="CHEBI:15377"/>
        <dbReference type="ChEBI" id="CHEBI:15378"/>
        <dbReference type="ChEBI" id="CHEBI:15740"/>
        <dbReference type="ChEBI" id="CHEBI:37565"/>
        <dbReference type="ChEBI" id="CHEBI:43474"/>
        <dbReference type="ChEBI" id="CHEBI:58614"/>
        <dbReference type="EC" id="3.5.4.25"/>
    </reaction>
</comment>
<dbReference type="Pfam" id="PF00925">
    <property type="entry name" value="GTP_cyclohydro2"/>
    <property type="match status" value="1"/>
</dbReference>
<proteinExistence type="inferred from homology"/>
<dbReference type="InterPro" id="IPR000422">
    <property type="entry name" value="DHBP_synthase_RibB"/>
</dbReference>
<feature type="region of interest" description="Disordered" evidence="17">
    <location>
        <begin position="278"/>
        <end position="319"/>
    </location>
</feature>
<evidence type="ECO:0000313" key="20">
    <source>
        <dbReference type="Proteomes" id="UP001230188"/>
    </source>
</evidence>
<dbReference type="GO" id="GO:0003935">
    <property type="term" value="F:GTP cyclohydrolase II activity"/>
    <property type="evidence" value="ECO:0007669"/>
    <property type="project" value="UniProtKB-EC"/>
</dbReference>
<keyword evidence="13" id="KW-0342">GTP-binding</keyword>
<dbReference type="Gene3D" id="3.40.50.10990">
    <property type="entry name" value="GTP cyclohydrolase II"/>
    <property type="match status" value="1"/>
</dbReference>
<evidence type="ECO:0000256" key="12">
    <source>
        <dbReference type="ARBA" id="ARBA00022842"/>
    </source>
</evidence>
<dbReference type="HAMAP" id="MF_00179">
    <property type="entry name" value="RibA"/>
    <property type="match status" value="1"/>
</dbReference>
<dbReference type="InterPro" id="IPR017945">
    <property type="entry name" value="DHBP_synth_RibB-like_a/b_dom"/>
</dbReference>
<dbReference type="Pfam" id="PF00926">
    <property type="entry name" value="DHBP_synthase"/>
    <property type="match status" value="1"/>
</dbReference>
<dbReference type="GO" id="GO:0008686">
    <property type="term" value="F:3,4-dihydroxy-2-butanone-4-phosphate synthase activity"/>
    <property type="evidence" value="ECO:0007669"/>
    <property type="project" value="InterPro"/>
</dbReference>
<feature type="compositionally biased region" description="Acidic residues" evidence="17">
    <location>
        <begin position="280"/>
        <end position="290"/>
    </location>
</feature>
<dbReference type="Gene3D" id="3.90.870.10">
    <property type="entry name" value="DHBP synthase"/>
    <property type="match status" value="1"/>
</dbReference>
<dbReference type="FunFam" id="3.90.870.10:FF:000001">
    <property type="entry name" value="Riboflavin biosynthesis protein RibBA"/>
    <property type="match status" value="1"/>
</dbReference>
<dbReference type="PANTHER" id="PTHR21327">
    <property type="entry name" value="GTP CYCLOHYDROLASE II-RELATED"/>
    <property type="match status" value="1"/>
</dbReference>
<evidence type="ECO:0000256" key="15">
    <source>
        <dbReference type="ARBA" id="ARBA00023239"/>
    </source>
</evidence>
<evidence type="ECO:0000256" key="2">
    <source>
        <dbReference type="ARBA" id="ARBA00001946"/>
    </source>
</evidence>
<evidence type="ECO:0000256" key="16">
    <source>
        <dbReference type="ARBA" id="ARBA00049295"/>
    </source>
</evidence>
<evidence type="ECO:0000256" key="14">
    <source>
        <dbReference type="ARBA" id="ARBA00023211"/>
    </source>
</evidence>
<dbReference type="GO" id="GO:0046872">
    <property type="term" value="F:metal ion binding"/>
    <property type="evidence" value="ECO:0007669"/>
    <property type="project" value="UniProtKB-KW"/>
</dbReference>
<protein>
    <recommendedName>
        <fullName evidence="18">GTP cyclohydrolase II domain-containing protein</fullName>
    </recommendedName>
</protein>
<dbReference type="NCBIfam" id="NF001591">
    <property type="entry name" value="PRK00393.1"/>
    <property type="match status" value="1"/>
</dbReference>
<keyword evidence="10" id="KW-0378">Hydrolase</keyword>
<dbReference type="SUPFAM" id="SSF142695">
    <property type="entry name" value="RibA-like"/>
    <property type="match status" value="1"/>
</dbReference>
<keyword evidence="20" id="KW-1185">Reference proteome</keyword>
<evidence type="ECO:0000259" key="18">
    <source>
        <dbReference type="Pfam" id="PF00925"/>
    </source>
</evidence>
<evidence type="ECO:0000256" key="11">
    <source>
        <dbReference type="ARBA" id="ARBA00022833"/>
    </source>
</evidence>
<dbReference type="EMBL" id="JAQMWT010000040">
    <property type="protein sequence ID" value="KAJ8612837.1"/>
    <property type="molecule type" value="Genomic_DNA"/>
</dbReference>
<evidence type="ECO:0000256" key="4">
    <source>
        <dbReference type="ARBA" id="ARBA00004853"/>
    </source>
</evidence>
<accession>A0AAD7UP51</accession>
<keyword evidence="12" id="KW-0460">Magnesium</keyword>
<reference evidence="19" key="1">
    <citation type="submission" date="2023-01" db="EMBL/GenBank/DDBJ databases">
        <title>Metagenome sequencing of chrysophaentin producing Chrysophaeum taylorii.</title>
        <authorList>
            <person name="Davison J."/>
            <person name="Bewley C."/>
        </authorList>
    </citation>
    <scope>NUCLEOTIDE SEQUENCE</scope>
    <source>
        <strain evidence="19">NIES-1699</strain>
    </source>
</reference>
<evidence type="ECO:0000256" key="6">
    <source>
        <dbReference type="ARBA" id="ARBA00005520"/>
    </source>
</evidence>
<dbReference type="PANTHER" id="PTHR21327:SF18">
    <property type="entry name" value="3,4-DIHYDROXY-2-BUTANONE 4-PHOSPHATE SYNTHASE"/>
    <property type="match status" value="1"/>
</dbReference>
<feature type="region of interest" description="Disordered" evidence="17">
    <location>
        <begin position="1"/>
        <end position="22"/>
    </location>
</feature>
<keyword evidence="11" id="KW-0862">Zinc</keyword>
<gene>
    <name evidence="19" type="ORF">CTAYLR_002072</name>
</gene>
<comment type="cofactor">
    <cofactor evidence="2">
        <name>Mg(2+)</name>
        <dbReference type="ChEBI" id="CHEBI:18420"/>
    </cofactor>
</comment>
<sequence length="474" mass="51513">MVAIDEPSVPPLHNGWGHQDENPRCLGQETVVRALEELKRGRAVVVTDDADRENEGDLIFAAELATPETMAFVVRHTSGVVCVALRGDRLDELALPAMVSRNEDPKGTAFAVSVDLRGHGVTTGISASDRAKTIKALADPRFSAADFCRPGHLFPLRARPGGVLERGGHTEAAVDLAVLAGLYPAGALCEIVRDEDGEMSRGEDLERFAKDHGLVVTTIEDIRAYRRQLETNSSDPPVHVARTTKRIRLPTKHGEFDAICFIEAGTGLEHVALVRGETLPMDDDDDDDDGLAAVRTPPSDDDEEQPRPVSPDSSPERRVPLVRVHSECATGDIFGSRRCDCGEQLERAMIDIAAQPSGILLYIRGHEGRGIGLGAKLEAYALQDRGRDTVDANIDLGFPVDARSYDAAAAILVRLGITEVRLMTNNPAKCDALRAGGIAIRERIPIITAPNKDNYNYLLTKQRKMGHVLNLKDE</sequence>
<evidence type="ECO:0000256" key="7">
    <source>
        <dbReference type="ARBA" id="ARBA00022619"/>
    </source>
</evidence>
<comment type="pathway">
    <text evidence="5">Cofactor biosynthesis; riboflavin biosynthesis; 2-hydroxy-3-oxobutyl phosphate from D-ribulose 5-phosphate: step 1/1.</text>
</comment>
<keyword evidence="14" id="KW-0464">Manganese</keyword>
<comment type="pathway">
    <text evidence="4">Cofactor biosynthesis; riboflavin biosynthesis; 5-amino-6-(D-ribitylamino)uracil from GTP: step 1/4.</text>
</comment>